<name>A0A397VRC9_9GLOM</name>
<organism evidence="1 2">
    <name type="scientific">Gigaspora rosea</name>
    <dbReference type="NCBI Taxonomy" id="44941"/>
    <lineage>
        <taxon>Eukaryota</taxon>
        <taxon>Fungi</taxon>
        <taxon>Fungi incertae sedis</taxon>
        <taxon>Mucoromycota</taxon>
        <taxon>Glomeromycotina</taxon>
        <taxon>Glomeromycetes</taxon>
        <taxon>Diversisporales</taxon>
        <taxon>Gigasporaceae</taxon>
        <taxon>Gigaspora</taxon>
    </lineage>
</organism>
<evidence type="ECO:0000313" key="1">
    <source>
        <dbReference type="EMBL" id="RIB25094.1"/>
    </source>
</evidence>
<evidence type="ECO:0000313" key="2">
    <source>
        <dbReference type="Proteomes" id="UP000266673"/>
    </source>
</evidence>
<dbReference type="EMBL" id="QKWP01000188">
    <property type="protein sequence ID" value="RIB25094.1"/>
    <property type="molecule type" value="Genomic_DNA"/>
</dbReference>
<comment type="caution">
    <text evidence="1">The sequence shown here is derived from an EMBL/GenBank/DDBJ whole genome shotgun (WGS) entry which is preliminary data.</text>
</comment>
<dbReference type="OrthoDB" id="2430505at2759"/>
<proteinExistence type="predicted"/>
<dbReference type="Proteomes" id="UP000266673">
    <property type="component" value="Unassembled WGS sequence"/>
</dbReference>
<sequence>MTLNLFLYKTFPFKMIKIKDYVNNLNSHILLLLRIKTFSSSPYSENLTIMNQSTIQIAVQPRNNNGQIQRPQSIGGPQNVNGQFQRLPNQQHADLFNGSDPFKRIQDIENETQQNV</sequence>
<gene>
    <name evidence="1" type="ORF">C2G38_2166828</name>
</gene>
<dbReference type="AlphaFoldDB" id="A0A397VRC9"/>
<protein>
    <submittedName>
        <fullName evidence="1">Uncharacterized protein</fullName>
    </submittedName>
</protein>
<reference evidence="1 2" key="1">
    <citation type="submission" date="2018-06" db="EMBL/GenBank/DDBJ databases">
        <title>Comparative genomics reveals the genomic features of Rhizophagus irregularis, R. cerebriforme, R. diaphanum and Gigaspora rosea, and their symbiotic lifestyle signature.</title>
        <authorList>
            <person name="Morin E."/>
            <person name="San Clemente H."/>
            <person name="Chen E.C.H."/>
            <person name="De La Providencia I."/>
            <person name="Hainaut M."/>
            <person name="Kuo A."/>
            <person name="Kohler A."/>
            <person name="Murat C."/>
            <person name="Tang N."/>
            <person name="Roy S."/>
            <person name="Loubradou J."/>
            <person name="Henrissat B."/>
            <person name="Grigoriev I.V."/>
            <person name="Corradi N."/>
            <person name="Roux C."/>
            <person name="Martin F.M."/>
        </authorList>
    </citation>
    <scope>NUCLEOTIDE SEQUENCE [LARGE SCALE GENOMIC DNA]</scope>
    <source>
        <strain evidence="1 2">DAOM 194757</strain>
    </source>
</reference>
<keyword evidence="2" id="KW-1185">Reference proteome</keyword>
<accession>A0A397VRC9</accession>